<keyword evidence="2" id="KW-1185">Reference proteome</keyword>
<gene>
    <name evidence="1" type="ORF">BACUNI_01199</name>
</gene>
<evidence type="ECO:0000313" key="1">
    <source>
        <dbReference type="EMBL" id="EDO55111.1"/>
    </source>
</evidence>
<dbReference type="Proteomes" id="UP000004110">
    <property type="component" value="Unassembled WGS sequence"/>
</dbReference>
<accession>A0ABC9NEI8</accession>
<proteinExistence type="predicted"/>
<organism evidence="1 2">
    <name type="scientific">Bacteroides uniformis (strain ATCC 8492 / DSM 6597 / CCUG 4942 / CIP 103695 / JCM 5828 / KCTC 5204 / NCTC 13054 / VPI 0061)</name>
    <dbReference type="NCBI Taxonomy" id="411479"/>
    <lineage>
        <taxon>Bacteria</taxon>
        <taxon>Pseudomonadati</taxon>
        <taxon>Bacteroidota</taxon>
        <taxon>Bacteroidia</taxon>
        <taxon>Bacteroidales</taxon>
        <taxon>Bacteroidaceae</taxon>
        <taxon>Bacteroides</taxon>
    </lineage>
</organism>
<dbReference type="EMBL" id="AAYH02000039">
    <property type="protein sequence ID" value="EDO55111.1"/>
    <property type="molecule type" value="Genomic_DNA"/>
</dbReference>
<name>A0ABC9NEI8_BACUC</name>
<sequence length="38" mass="4583">MLPFCFCPHDVMSNAMTRAKRNIFFIGKQVYSYSFRYI</sequence>
<reference evidence="1" key="1">
    <citation type="submission" date="2007-06" db="EMBL/GenBank/DDBJ databases">
        <authorList>
            <person name="Fulton L."/>
            <person name="Clifton S."/>
            <person name="Fulton B."/>
            <person name="Xu J."/>
            <person name="Minx P."/>
            <person name="Pepin K.H."/>
            <person name="Johnson M."/>
            <person name="Thiruvilangam P."/>
            <person name="Bhonagiri V."/>
            <person name="Nash W.E."/>
            <person name="Mardis E.R."/>
            <person name="Wilson R.K."/>
        </authorList>
    </citation>
    <scope>NUCLEOTIDE SEQUENCE [LARGE SCALE GENOMIC DNA]</scope>
    <source>
        <strain evidence="1">ATCC 8492</strain>
    </source>
</reference>
<protein>
    <submittedName>
        <fullName evidence="1">Uncharacterized protein</fullName>
    </submittedName>
</protein>
<comment type="caution">
    <text evidence="1">The sequence shown here is derived from an EMBL/GenBank/DDBJ whole genome shotgun (WGS) entry which is preliminary data.</text>
</comment>
<evidence type="ECO:0000313" key="2">
    <source>
        <dbReference type="Proteomes" id="UP000004110"/>
    </source>
</evidence>
<dbReference type="AlphaFoldDB" id="A0ABC9NEI8"/>
<reference evidence="1" key="2">
    <citation type="submission" date="2013-11" db="EMBL/GenBank/DDBJ databases">
        <title>Draft genome sequence of Bacteroides uniformis (ATCC 8492).</title>
        <authorList>
            <person name="Sudarsanam P."/>
            <person name="Ley R."/>
            <person name="Guruge J."/>
            <person name="Turnbaugh P.J."/>
            <person name="Mahowald M."/>
            <person name="Liep D."/>
            <person name="Gordon J."/>
        </authorList>
    </citation>
    <scope>NUCLEOTIDE SEQUENCE</scope>
    <source>
        <strain evidence="1">ATCC 8492</strain>
    </source>
</reference>